<dbReference type="GO" id="GO:0005737">
    <property type="term" value="C:cytoplasm"/>
    <property type="evidence" value="ECO:0007669"/>
    <property type="project" value="TreeGrafter"/>
</dbReference>
<keyword evidence="3 8" id="KW-0808">Transferase</keyword>
<evidence type="ECO:0000256" key="2">
    <source>
        <dbReference type="ARBA" id="ARBA00022603"/>
    </source>
</evidence>
<dbReference type="InterPro" id="IPR056743">
    <property type="entry name" value="TRM5-TYW2-like_MTfase"/>
</dbReference>
<evidence type="ECO:0000256" key="5">
    <source>
        <dbReference type="ARBA" id="ARBA00022694"/>
    </source>
</evidence>
<protein>
    <submittedName>
        <fullName evidence="8">Methyltransferase domain-containing protein</fullName>
    </submittedName>
</protein>
<feature type="compositionally biased region" description="Basic and acidic residues" evidence="6">
    <location>
        <begin position="144"/>
        <end position="154"/>
    </location>
</feature>
<dbReference type="Pfam" id="PF02475">
    <property type="entry name" value="TRM5-TYW2_MTfase"/>
    <property type="match status" value="1"/>
</dbReference>
<dbReference type="SUPFAM" id="SSF53335">
    <property type="entry name" value="S-adenosyl-L-methionine-dependent methyltransferases"/>
    <property type="match status" value="1"/>
</dbReference>
<dbReference type="Gene3D" id="3.40.50.150">
    <property type="entry name" value="Vaccinia Virus protein VP39"/>
    <property type="match status" value="1"/>
</dbReference>
<dbReference type="Pfam" id="PF18093">
    <property type="entry name" value="Trm5_N"/>
    <property type="match status" value="1"/>
</dbReference>
<dbReference type="Gene3D" id="3.30.70.2580">
    <property type="match status" value="1"/>
</dbReference>
<dbReference type="AlphaFoldDB" id="A0A6B0SGF9"/>
<evidence type="ECO:0000256" key="6">
    <source>
        <dbReference type="SAM" id="MobiDB-lite"/>
    </source>
</evidence>
<sequence length="346" mass="38046">MPVPCVRVPVEDGEATRQRLADADLLVDEYAITHEDGSLYIPVSDPDTVPEDLAVVDYDAPERETPTTPADILGFEPTCERLGDVVILDEDDPERARDVADAVMASDVRAKTVVNRASKVKGTERVRDWDVLAGDGTASSEASRGSEDERRESSGTETVHTEYGCEFELDLAEVYFSPRLATERHRVVEQVAVGEHAFDMFAGVGPYAIPMAEAGATVVATDINETAVEYLRRNARRNDVADRVTAIAGDVRETASEYADWADRIVMNLPHTADEFLDTAVALAGDDCVIHYYDFQHENDLFGPGEAAIRDAAEPAYDVTIENTRTVRSYAPHELNVVLDARLTRQ</sequence>
<dbReference type="InterPro" id="IPR030382">
    <property type="entry name" value="MeTrfase_TRM5/TYW2"/>
</dbReference>
<keyword evidence="9" id="KW-1185">Reference proteome</keyword>
<dbReference type="Proteomes" id="UP000471521">
    <property type="component" value="Unassembled WGS sequence"/>
</dbReference>
<proteinExistence type="predicted"/>
<evidence type="ECO:0000313" key="8">
    <source>
        <dbReference type="EMBL" id="MXR20678.1"/>
    </source>
</evidence>
<keyword evidence="5" id="KW-0819">tRNA processing</keyword>
<dbReference type="PANTHER" id="PTHR23245">
    <property type="entry name" value="TRNA METHYLTRANSFERASE"/>
    <property type="match status" value="1"/>
</dbReference>
<evidence type="ECO:0000256" key="4">
    <source>
        <dbReference type="ARBA" id="ARBA00022691"/>
    </source>
</evidence>
<evidence type="ECO:0000313" key="9">
    <source>
        <dbReference type="Proteomes" id="UP000471521"/>
    </source>
</evidence>
<dbReference type="GO" id="GO:0008175">
    <property type="term" value="F:tRNA methyltransferase activity"/>
    <property type="evidence" value="ECO:0007669"/>
    <property type="project" value="TreeGrafter"/>
</dbReference>
<name>A0A6B0SGF9_9EURY</name>
<keyword evidence="4" id="KW-0949">S-adenosyl-L-methionine</keyword>
<accession>A0A6B0SGF9</accession>
<evidence type="ECO:0000259" key="7">
    <source>
        <dbReference type="PROSITE" id="PS51684"/>
    </source>
</evidence>
<feature type="domain" description="SAM-dependent methyltransferase TRM5/TYW2-type" evidence="7">
    <location>
        <begin position="79"/>
        <end position="345"/>
    </location>
</feature>
<organism evidence="8 9">
    <name type="scientific">Halobacterium bonnevillei</name>
    <dbReference type="NCBI Taxonomy" id="2692200"/>
    <lineage>
        <taxon>Archaea</taxon>
        <taxon>Methanobacteriati</taxon>
        <taxon>Methanobacteriota</taxon>
        <taxon>Stenosarchaea group</taxon>
        <taxon>Halobacteria</taxon>
        <taxon>Halobacteriales</taxon>
        <taxon>Halobacteriaceae</taxon>
        <taxon>Halobacterium</taxon>
    </lineage>
</organism>
<gene>
    <name evidence="8" type="ORF">GRX66_08690</name>
</gene>
<keyword evidence="1" id="KW-0963">Cytoplasm</keyword>
<comment type="caution">
    <text evidence="8">The sequence shown here is derived from an EMBL/GenBank/DDBJ whole genome shotgun (WGS) entry which is preliminary data.</text>
</comment>
<dbReference type="RefSeq" id="WP_159526208.1">
    <property type="nucleotide sequence ID" value="NZ_WUUU01000056.1"/>
</dbReference>
<dbReference type="GO" id="GO:0002939">
    <property type="term" value="P:tRNA N1-guanine methylation"/>
    <property type="evidence" value="ECO:0007669"/>
    <property type="project" value="TreeGrafter"/>
</dbReference>
<feature type="region of interest" description="Disordered" evidence="6">
    <location>
        <begin position="131"/>
        <end position="159"/>
    </location>
</feature>
<dbReference type="InterPro" id="IPR040601">
    <property type="entry name" value="Trm5a/b_N"/>
</dbReference>
<reference evidence="8 9" key="1">
    <citation type="submission" date="2019-12" db="EMBL/GenBank/DDBJ databases">
        <title>Isolation and characterization of three novel carbon monoxide-oxidizing members of Halobacteria from salione crusts and soils.</title>
        <authorList>
            <person name="Myers M.R."/>
            <person name="King G.M."/>
        </authorList>
    </citation>
    <scope>NUCLEOTIDE SEQUENCE [LARGE SCALE GENOMIC DNA]</scope>
    <source>
        <strain evidence="8 9">PCN9</strain>
    </source>
</reference>
<dbReference type="Gene3D" id="3.30.300.110">
    <property type="entry name" value="Met-10+ protein-like domains"/>
    <property type="match status" value="1"/>
</dbReference>
<evidence type="ECO:0000256" key="3">
    <source>
        <dbReference type="ARBA" id="ARBA00022679"/>
    </source>
</evidence>
<dbReference type="InterPro" id="IPR029063">
    <property type="entry name" value="SAM-dependent_MTases_sf"/>
</dbReference>
<dbReference type="FunFam" id="3.40.50.150:FF:000131">
    <property type="entry name" value="tRNA wybutosine-synthesizing protein 2/3/4"/>
    <property type="match status" value="1"/>
</dbReference>
<dbReference type="PANTHER" id="PTHR23245:SF36">
    <property type="entry name" value="TRNA (GUANINE(37)-N1)-METHYLTRANSFERASE"/>
    <property type="match status" value="1"/>
</dbReference>
<dbReference type="PROSITE" id="PS51684">
    <property type="entry name" value="SAM_MT_TRM5_TYW2"/>
    <property type="match status" value="1"/>
</dbReference>
<dbReference type="OrthoDB" id="8079at2157"/>
<keyword evidence="2 8" id="KW-0489">Methyltransferase</keyword>
<dbReference type="EMBL" id="WUUU01000056">
    <property type="protein sequence ID" value="MXR20678.1"/>
    <property type="molecule type" value="Genomic_DNA"/>
</dbReference>
<dbReference type="CDD" id="cd02440">
    <property type="entry name" value="AdoMet_MTases"/>
    <property type="match status" value="1"/>
</dbReference>
<evidence type="ECO:0000256" key="1">
    <source>
        <dbReference type="ARBA" id="ARBA00022490"/>
    </source>
</evidence>